<protein>
    <submittedName>
        <fullName evidence="2">Uncharacterized protein</fullName>
    </submittedName>
</protein>
<keyword evidence="3" id="KW-1185">Reference proteome</keyword>
<gene>
    <name evidence="2" type="ORF">RCOM_1813470</name>
</gene>
<name>B9TI10_RICCO</name>
<evidence type="ECO:0000313" key="2">
    <source>
        <dbReference type="EMBL" id="EEF24505.1"/>
    </source>
</evidence>
<reference evidence="3" key="1">
    <citation type="journal article" date="2010" name="Nat. Biotechnol.">
        <title>Draft genome sequence of the oilseed species Ricinus communis.</title>
        <authorList>
            <person name="Chan A.P."/>
            <person name="Crabtree J."/>
            <person name="Zhao Q."/>
            <person name="Lorenzi H."/>
            <person name="Orvis J."/>
            <person name="Puiu D."/>
            <person name="Melake-Berhan A."/>
            <person name="Jones K.M."/>
            <person name="Redman J."/>
            <person name="Chen G."/>
            <person name="Cahoon E.B."/>
            <person name="Gedil M."/>
            <person name="Stanke M."/>
            <person name="Haas B.J."/>
            <person name="Wortman J.R."/>
            <person name="Fraser-Liggett C.M."/>
            <person name="Ravel J."/>
            <person name="Rabinowicz P.D."/>
        </authorList>
    </citation>
    <scope>NUCLEOTIDE SEQUENCE [LARGE SCALE GENOMIC DNA]</scope>
    <source>
        <strain evidence="3">cv. Hale</strain>
    </source>
</reference>
<dbReference type="EMBL" id="EQ982050">
    <property type="protein sequence ID" value="EEF24505.1"/>
    <property type="molecule type" value="Genomic_DNA"/>
</dbReference>
<proteinExistence type="predicted"/>
<feature type="non-terminal residue" evidence="2">
    <location>
        <position position="1"/>
    </location>
</feature>
<sequence>PGENSAYIPGGTGIIIGRFPPACESGFAAAGETGLAQPGLRRHPHPRSGGITAL</sequence>
<accession>B9TI10</accession>
<dbReference type="AlphaFoldDB" id="B9TI10"/>
<evidence type="ECO:0000313" key="3">
    <source>
        <dbReference type="Proteomes" id="UP000008311"/>
    </source>
</evidence>
<dbReference type="Proteomes" id="UP000008311">
    <property type="component" value="Unassembled WGS sequence"/>
</dbReference>
<feature type="region of interest" description="Disordered" evidence="1">
    <location>
        <begin position="34"/>
        <end position="54"/>
    </location>
</feature>
<organism evidence="2 3">
    <name type="scientific">Ricinus communis</name>
    <name type="common">Castor bean</name>
    <dbReference type="NCBI Taxonomy" id="3988"/>
    <lineage>
        <taxon>Eukaryota</taxon>
        <taxon>Viridiplantae</taxon>
        <taxon>Streptophyta</taxon>
        <taxon>Embryophyta</taxon>
        <taxon>Tracheophyta</taxon>
        <taxon>Spermatophyta</taxon>
        <taxon>Magnoliopsida</taxon>
        <taxon>eudicotyledons</taxon>
        <taxon>Gunneridae</taxon>
        <taxon>Pentapetalae</taxon>
        <taxon>rosids</taxon>
        <taxon>fabids</taxon>
        <taxon>Malpighiales</taxon>
        <taxon>Euphorbiaceae</taxon>
        <taxon>Acalyphoideae</taxon>
        <taxon>Acalypheae</taxon>
        <taxon>Ricinus</taxon>
    </lineage>
</organism>
<evidence type="ECO:0000256" key="1">
    <source>
        <dbReference type="SAM" id="MobiDB-lite"/>
    </source>
</evidence>
<dbReference type="InParanoid" id="B9TI10"/>